<dbReference type="Proteomes" id="UP001218218">
    <property type="component" value="Unassembled WGS sequence"/>
</dbReference>
<accession>A0AAD7A4N2</accession>
<gene>
    <name evidence="1" type="ORF">DFH08DRAFT_807907</name>
</gene>
<evidence type="ECO:0000313" key="2">
    <source>
        <dbReference type="Proteomes" id="UP001218218"/>
    </source>
</evidence>
<dbReference type="EMBL" id="JARIHO010000016">
    <property type="protein sequence ID" value="KAJ7349417.1"/>
    <property type="molecule type" value="Genomic_DNA"/>
</dbReference>
<dbReference type="AlphaFoldDB" id="A0AAD7A4N2"/>
<evidence type="ECO:0000313" key="1">
    <source>
        <dbReference type="EMBL" id="KAJ7349417.1"/>
    </source>
</evidence>
<protein>
    <submittedName>
        <fullName evidence="1">Uncharacterized protein</fullName>
    </submittedName>
</protein>
<reference evidence="1" key="1">
    <citation type="submission" date="2023-03" db="EMBL/GenBank/DDBJ databases">
        <title>Massive genome expansion in bonnet fungi (Mycena s.s.) driven by repeated elements and novel gene families across ecological guilds.</title>
        <authorList>
            <consortium name="Lawrence Berkeley National Laboratory"/>
            <person name="Harder C.B."/>
            <person name="Miyauchi S."/>
            <person name="Viragh M."/>
            <person name="Kuo A."/>
            <person name="Thoen E."/>
            <person name="Andreopoulos B."/>
            <person name="Lu D."/>
            <person name="Skrede I."/>
            <person name="Drula E."/>
            <person name="Henrissat B."/>
            <person name="Morin E."/>
            <person name="Kohler A."/>
            <person name="Barry K."/>
            <person name="LaButti K."/>
            <person name="Morin E."/>
            <person name="Salamov A."/>
            <person name="Lipzen A."/>
            <person name="Mereny Z."/>
            <person name="Hegedus B."/>
            <person name="Baldrian P."/>
            <person name="Stursova M."/>
            <person name="Weitz H."/>
            <person name="Taylor A."/>
            <person name="Grigoriev I.V."/>
            <person name="Nagy L.G."/>
            <person name="Martin F."/>
            <person name="Kauserud H."/>
        </authorList>
    </citation>
    <scope>NUCLEOTIDE SEQUENCE</scope>
    <source>
        <strain evidence="1">CBHHK002</strain>
    </source>
</reference>
<organism evidence="1 2">
    <name type="scientific">Mycena albidolilacea</name>
    <dbReference type="NCBI Taxonomy" id="1033008"/>
    <lineage>
        <taxon>Eukaryota</taxon>
        <taxon>Fungi</taxon>
        <taxon>Dikarya</taxon>
        <taxon>Basidiomycota</taxon>
        <taxon>Agaricomycotina</taxon>
        <taxon>Agaricomycetes</taxon>
        <taxon>Agaricomycetidae</taxon>
        <taxon>Agaricales</taxon>
        <taxon>Marasmiineae</taxon>
        <taxon>Mycenaceae</taxon>
        <taxon>Mycena</taxon>
    </lineage>
</organism>
<sequence>MPVTSCRTFIIPPISRWRKKPCTRLWDSFAMQSDTPRYFFPFEGTTLFGMAERFVDLYGYHGDGSLFDRALIFDNLNTLFYTMVLDEEYLQAGVDFPNFELSKVDLEQIAGHLFGDHLLRYNPKLEEAAWYKFPNLSQEYMATRPNTLVLSSITEFADKMEEDWEESDKENESL</sequence>
<comment type="caution">
    <text evidence="1">The sequence shown here is derived from an EMBL/GenBank/DDBJ whole genome shotgun (WGS) entry which is preliminary data.</text>
</comment>
<keyword evidence="2" id="KW-1185">Reference proteome</keyword>
<proteinExistence type="predicted"/>
<name>A0AAD7A4N2_9AGAR</name>